<dbReference type="EMBL" id="CDMY01000735">
    <property type="protein sequence ID" value="CEM31677.1"/>
    <property type="molecule type" value="Genomic_DNA"/>
</dbReference>
<feature type="compositionally biased region" description="Acidic residues" evidence="8">
    <location>
        <begin position="890"/>
        <end position="904"/>
    </location>
</feature>
<evidence type="ECO:0008006" key="13">
    <source>
        <dbReference type="Google" id="ProtNLM"/>
    </source>
</evidence>
<comment type="subcellular location">
    <subcellularLocation>
        <location evidence="2">Cytoplasm</location>
    </subcellularLocation>
    <subcellularLocation>
        <location evidence="1">Nucleus</location>
    </subcellularLocation>
</comment>
<dbReference type="GO" id="GO:0005737">
    <property type="term" value="C:cytoplasm"/>
    <property type="evidence" value="ECO:0007669"/>
    <property type="project" value="UniProtKB-SubCell"/>
</dbReference>
<dbReference type="SUPFAM" id="SSF48371">
    <property type="entry name" value="ARM repeat"/>
    <property type="match status" value="2"/>
</dbReference>
<keyword evidence="7" id="KW-0539">Nucleus</keyword>
<feature type="domain" description="Importin subunit beta-1/Transportin-1-like TPR repeats" evidence="9">
    <location>
        <begin position="518"/>
        <end position="670"/>
    </location>
</feature>
<dbReference type="InterPro" id="IPR041389">
    <property type="entry name" value="Importin_rep_6"/>
</dbReference>
<evidence type="ECO:0000259" key="9">
    <source>
        <dbReference type="Pfam" id="PF25574"/>
    </source>
</evidence>
<evidence type="ECO:0000256" key="6">
    <source>
        <dbReference type="ARBA" id="ARBA00022927"/>
    </source>
</evidence>
<keyword evidence="6" id="KW-0653">Protein transport</keyword>
<protein>
    <recommendedName>
        <fullName evidence="13">Importin N-terminal domain-containing protein</fullName>
    </recommendedName>
</protein>
<dbReference type="Pfam" id="PF25574">
    <property type="entry name" value="TPR_IMB1"/>
    <property type="match status" value="1"/>
</dbReference>
<dbReference type="GO" id="GO:0006606">
    <property type="term" value="P:protein import into nucleus"/>
    <property type="evidence" value="ECO:0007669"/>
    <property type="project" value="InterPro"/>
</dbReference>
<dbReference type="Proteomes" id="UP000041254">
    <property type="component" value="Unassembled WGS sequence"/>
</dbReference>
<dbReference type="OrthoDB" id="543373at2759"/>
<dbReference type="InterPro" id="IPR016024">
    <property type="entry name" value="ARM-type_fold"/>
</dbReference>
<keyword evidence="5" id="KW-0677">Repeat</keyword>
<proteinExistence type="predicted"/>
<dbReference type="VEuPathDB" id="CryptoDB:Vbra_6335"/>
<evidence type="ECO:0000256" key="5">
    <source>
        <dbReference type="ARBA" id="ARBA00022737"/>
    </source>
</evidence>
<dbReference type="InParanoid" id="A0A0G4GNA3"/>
<evidence type="ECO:0000259" key="10">
    <source>
        <dbReference type="Pfam" id="PF25780"/>
    </source>
</evidence>
<evidence type="ECO:0000313" key="12">
    <source>
        <dbReference type="Proteomes" id="UP000041254"/>
    </source>
</evidence>
<dbReference type="Pfam" id="PF25780">
    <property type="entry name" value="TPR_IPO5"/>
    <property type="match status" value="1"/>
</dbReference>
<feature type="region of interest" description="Disordered" evidence="8">
    <location>
        <begin position="876"/>
        <end position="904"/>
    </location>
</feature>
<dbReference type="AlphaFoldDB" id="A0A0G4GNA3"/>
<dbReference type="InterPro" id="IPR040122">
    <property type="entry name" value="Importin_beta"/>
</dbReference>
<name>A0A0G4GNA3_VITBC</name>
<evidence type="ECO:0000256" key="2">
    <source>
        <dbReference type="ARBA" id="ARBA00004496"/>
    </source>
</evidence>
<evidence type="ECO:0000313" key="11">
    <source>
        <dbReference type="EMBL" id="CEM31677.1"/>
    </source>
</evidence>
<dbReference type="Pfam" id="PF18829">
    <property type="entry name" value="Importin_rep_6"/>
    <property type="match status" value="1"/>
</dbReference>
<keyword evidence="3" id="KW-0813">Transport</keyword>
<evidence type="ECO:0000256" key="7">
    <source>
        <dbReference type="ARBA" id="ARBA00023242"/>
    </source>
</evidence>
<dbReference type="InterPro" id="IPR057672">
    <property type="entry name" value="TPR_IPO4/5"/>
</dbReference>
<dbReference type="PANTHER" id="PTHR10527">
    <property type="entry name" value="IMPORTIN BETA"/>
    <property type="match status" value="1"/>
</dbReference>
<keyword evidence="12" id="KW-1185">Reference proteome</keyword>
<dbReference type="STRING" id="1169540.A0A0G4GNA3"/>
<dbReference type="InterPro" id="IPR011989">
    <property type="entry name" value="ARM-like"/>
</dbReference>
<sequence length="1185" mass="127317">MDISTALKGYLSTDETCRTAALRWFESQSAAQPVTIAVQLLEGPLNTHAHAGAASDPQYTAIKALAAVLLRQIVRKTPDFFTRAGAQEASSVCASLLARLREETDPYVKRKLADATAQVAATLFNTHGTWPDLMALLSQWSSSSSAAELQAALTLIQRMADFKQGFSALLPHHAGLAATFQRALQDGDAQHGKVRLAAFHAIASCTRMLHMGLDAEKHSQQDRFATESALRSLSQPLLASTLQQLSHPDAPMMMQLIADMCESDSMFFGASADEAVKALLQILPNKQHTHDVRSGAMEIMVALLSQASSKWIKKNGAVVSSAVSCLLALCGEVTADDEHGGEHEPWALRREDETEPYDSIGSVAADALTRTLTGPGATLVSECVLKTASEILRSCPSGQGLATHPWEPPYAAMQALDCVVNSQAGSKVIKPHLKTVDQYVYAMLRHPHCRVRWAALGLLGTEIENYGPSYQRARLELLLKTLLTQAQEDPEDRCKCRALTGLSMMLIGLDEDDDAPNVVPHLDAIVNQALIPILAKGTVQVQEAGLALAATIAQLVEDDFAPYYPSFMTAAKQILNQSGVHGKRILCETAIELAGHLAVAAGPEQFSQDAPVLMEALYSLHTANDPNRTHNFGPSVLLAFGNIAESLGEAFEPYLPAIMPSIMAAAKMQPKMLIGEADEDTSGGDGGGRLGVEVTESQGRTQLRIPGEGGVFQTVSFSTTEVEEKQTALALIKTIAEAMETKVSGVAKELAQTVAGDLESEFSQVRAAAYECVPAFLSTLLDEPSSFLTLWPALTGAATIKAIVNLPLQQVSEYVCKSVNGCMGQLHRLQRRVRRTTGVNGGGVLDAPELRAFVEQLYGALAQLMQRVLARLRSSEGGSSKKASHGTGSDEWEDVDEDEEEEPERDIINTVMQISGATFKVFGPSVAPLFHAHLQPVYSPFLTSPILPADPHNETNSLAQVAAICIFADAIDLGGPDTQQYAADFMGVVMGTVVCDAITDAQRAADDEPYDEDVLRVQASAFAIGVLGNRAPQVLQPRLPEAIQKLEAILAHPHSKTPERRLAADCACCALIKLYVAFTQQLTVDTVRPAMARLVAEWLPLTDDDDDARIAHGAVLSMVERAVDGSGGEGSGIIDVTTDAHTRKEVCRLLEYLSDKDHSSLLAAKDDLPEAMARVRGIANKLTTM</sequence>
<dbReference type="InterPro" id="IPR058584">
    <property type="entry name" value="IMB1_TNPO1-like_TPR"/>
</dbReference>
<accession>A0A0G4GNA3</accession>
<dbReference type="OMA" id="CSGNFFK"/>
<evidence type="ECO:0000256" key="3">
    <source>
        <dbReference type="ARBA" id="ARBA00022448"/>
    </source>
</evidence>
<reference evidence="11 12" key="1">
    <citation type="submission" date="2014-11" db="EMBL/GenBank/DDBJ databases">
        <authorList>
            <person name="Zhu J."/>
            <person name="Qi W."/>
            <person name="Song R."/>
        </authorList>
    </citation>
    <scope>NUCLEOTIDE SEQUENCE [LARGE SCALE GENOMIC DNA]</scope>
</reference>
<evidence type="ECO:0000256" key="8">
    <source>
        <dbReference type="SAM" id="MobiDB-lite"/>
    </source>
</evidence>
<gene>
    <name evidence="11" type="ORF">Vbra_6335</name>
</gene>
<keyword evidence="4" id="KW-0963">Cytoplasm</keyword>
<evidence type="ECO:0000256" key="4">
    <source>
        <dbReference type="ARBA" id="ARBA00022490"/>
    </source>
</evidence>
<organism evidence="11 12">
    <name type="scientific">Vitrella brassicaformis (strain CCMP3155)</name>
    <dbReference type="NCBI Taxonomy" id="1169540"/>
    <lineage>
        <taxon>Eukaryota</taxon>
        <taxon>Sar</taxon>
        <taxon>Alveolata</taxon>
        <taxon>Colpodellida</taxon>
        <taxon>Vitrellaceae</taxon>
        <taxon>Vitrella</taxon>
    </lineage>
</organism>
<dbReference type="Gene3D" id="1.25.10.10">
    <property type="entry name" value="Leucine-rich Repeat Variant"/>
    <property type="match status" value="1"/>
</dbReference>
<evidence type="ECO:0000256" key="1">
    <source>
        <dbReference type="ARBA" id="ARBA00004123"/>
    </source>
</evidence>
<dbReference type="PhylomeDB" id="A0A0G4GNA3"/>
<feature type="domain" description="IPO4/5-like TPR repeats" evidence="10">
    <location>
        <begin position="105"/>
        <end position="265"/>
    </location>
</feature>